<evidence type="ECO:0000256" key="1">
    <source>
        <dbReference type="SAM" id="SignalP"/>
    </source>
</evidence>
<evidence type="ECO:0000313" key="3">
    <source>
        <dbReference type="Proteomes" id="UP001499951"/>
    </source>
</evidence>
<evidence type="ECO:0000313" key="2">
    <source>
        <dbReference type="EMBL" id="GAA0581585.1"/>
    </source>
</evidence>
<feature type="signal peptide" evidence="1">
    <location>
        <begin position="1"/>
        <end position="25"/>
    </location>
</feature>
<keyword evidence="1" id="KW-0732">Signal</keyword>
<comment type="caution">
    <text evidence="2">The sequence shown here is derived from an EMBL/GenBank/DDBJ whole genome shotgun (WGS) entry which is preliminary data.</text>
</comment>
<dbReference type="RefSeq" id="WP_166935096.1">
    <property type="nucleotide sequence ID" value="NZ_BAAADD010000009.1"/>
</dbReference>
<protein>
    <submittedName>
        <fullName evidence="2">Uncharacterized protein</fullName>
    </submittedName>
</protein>
<dbReference type="PROSITE" id="PS51318">
    <property type="entry name" value="TAT"/>
    <property type="match status" value="1"/>
</dbReference>
<feature type="chain" id="PRO_5045312635" evidence="1">
    <location>
        <begin position="26"/>
        <end position="215"/>
    </location>
</feature>
<sequence>MHTRRSAIAGLAGVTLVAAAPASFAADDGLPSAKTVAGKPPYMDYGDGVKVPLSKGAFATLWEGPNYWLTFGFGSASVGDRAKELASHRAAGAMRYLLLTLAFAPDRLEKVPGNGWRQKVETPANYVIGELDLPGRPGVPATDAAMGFGNADANLFVTAGGGPGIGPGTSDTAGTFSGMNRAAMLKGINAFCSYIIMKKDLSLNDVRARARQVVL</sequence>
<dbReference type="Proteomes" id="UP001499951">
    <property type="component" value="Unassembled WGS sequence"/>
</dbReference>
<organism evidence="2 3">
    <name type="scientific">Rhizomicrobium electricum</name>
    <dbReference type="NCBI Taxonomy" id="480070"/>
    <lineage>
        <taxon>Bacteria</taxon>
        <taxon>Pseudomonadati</taxon>
        <taxon>Pseudomonadota</taxon>
        <taxon>Alphaproteobacteria</taxon>
        <taxon>Micropepsales</taxon>
        <taxon>Micropepsaceae</taxon>
        <taxon>Rhizomicrobium</taxon>
    </lineage>
</organism>
<keyword evidence="3" id="KW-1185">Reference proteome</keyword>
<accession>A0ABP3Q4M4</accession>
<reference evidence="3" key="1">
    <citation type="journal article" date="2019" name="Int. J. Syst. Evol. Microbiol.">
        <title>The Global Catalogue of Microorganisms (GCM) 10K type strain sequencing project: providing services to taxonomists for standard genome sequencing and annotation.</title>
        <authorList>
            <consortium name="The Broad Institute Genomics Platform"/>
            <consortium name="The Broad Institute Genome Sequencing Center for Infectious Disease"/>
            <person name="Wu L."/>
            <person name="Ma J."/>
        </authorList>
    </citation>
    <scope>NUCLEOTIDE SEQUENCE [LARGE SCALE GENOMIC DNA]</scope>
    <source>
        <strain evidence="3">JCM 15089</strain>
    </source>
</reference>
<gene>
    <name evidence="2" type="ORF">GCM10008942_33060</name>
</gene>
<dbReference type="InterPro" id="IPR006311">
    <property type="entry name" value="TAT_signal"/>
</dbReference>
<dbReference type="EMBL" id="BAAADD010000009">
    <property type="protein sequence ID" value="GAA0581585.1"/>
    <property type="molecule type" value="Genomic_DNA"/>
</dbReference>
<proteinExistence type="predicted"/>
<name>A0ABP3Q4M4_9PROT</name>